<proteinExistence type="predicted"/>
<feature type="domain" description="Outer membrane protein beta-barrel" evidence="3">
    <location>
        <begin position="10"/>
        <end position="168"/>
    </location>
</feature>
<dbReference type="InterPro" id="IPR011250">
    <property type="entry name" value="OMP/PagP_B-barrel"/>
</dbReference>
<dbReference type="Proteomes" id="UP001207742">
    <property type="component" value="Unassembled WGS sequence"/>
</dbReference>
<protein>
    <submittedName>
        <fullName evidence="4">Porin family protein</fullName>
    </submittedName>
</protein>
<feature type="signal peptide" evidence="2">
    <location>
        <begin position="1"/>
        <end position="22"/>
    </location>
</feature>
<dbReference type="RefSeq" id="WP_264730577.1">
    <property type="nucleotide sequence ID" value="NZ_JAPDNR010000001.1"/>
</dbReference>
<comment type="caution">
    <text evidence="4">The sequence shown here is derived from an EMBL/GenBank/DDBJ whole genome shotgun (WGS) entry which is preliminary data.</text>
</comment>
<evidence type="ECO:0000313" key="5">
    <source>
        <dbReference type="Proteomes" id="UP001207742"/>
    </source>
</evidence>
<sequence>MKQHFFRVLTLANLLLAVHSQAQVKKNYVSGAVGFRSTKENKEGSAESKVSSFNISPSYGRYLNERFSIGLAVGYYQTKSSGEPNPASKTTGWQVAPFIRYEQPLWNSKFSIYNDVQLQASFSKSTIDIPSSIYPGKSTSFGIYYTPGLLFNVTPRVAVTGNLGSLLYLTHSTDKMGDIRYKKTETSGGISSGFGLNNVHFGFLFRF</sequence>
<evidence type="ECO:0000256" key="2">
    <source>
        <dbReference type="SAM" id="SignalP"/>
    </source>
</evidence>
<evidence type="ECO:0000256" key="1">
    <source>
        <dbReference type="ARBA" id="ARBA00022729"/>
    </source>
</evidence>
<dbReference type="SUPFAM" id="SSF56925">
    <property type="entry name" value="OMPA-like"/>
    <property type="match status" value="1"/>
</dbReference>
<evidence type="ECO:0000313" key="4">
    <source>
        <dbReference type="EMBL" id="MCW3484730.1"/>
    </source>
</evidence>
<reference evidence="4 5" key="1">
    <citation type="submission" date="2022-10" db="EMBL/GenBank/DDBJ databases">
        <title>Chitinophaga nivalis PC15 sp. nov., isolated from Pyeongchang county, South Korea.</title>
        <authorList>
            <person name="Trinh H.N."/>
        </authorList>
    </citation>
    <scope>NUCLEOTIDE SEQUENCE [LARGE SCALE GENOMIC DNA]</scope>
    <source>
        <strain evidence="4 5">PC14</strain>
    </source>
</reference>
<name>A0ABT3IL79_9BACT</name>
<dbReference type="InterPro" id="IPR027385">
    <property type="entry name" value="Beta-barrel_OMP"/>
</dbReference>
<feature type="chain" id="PRO_5045250383" evidence="2">
    <location>
        <begin position="23"/>
        <end position="207"/>
    </location>
</feature>
<keyword evidence="1 2" id="KW-0732">Signal</keyword>
<dbReference type="Pfam" id="PF13505">
    <property type="entry name" value="OMP_b-brl"/>
    <property type="match status" value="1"/>
</dbReference>
<organism evidence="4 5">
    <name type="scientific">Chitinophaga nivalis</name>
    <dbReference type="NCBI Taxonomy" id="2991709"/>
    <lineage>
        <taxon>Bacteria</taxon>
        <taxon>Pseudomonadati</taxon>
        <taxon>Bacteroidota</taxon>
        <taxon>Chitinophagia</taxon>
        <taxon>Chitinophagales</taxon>
        <taxon>Chitinophagaceae</taxon>
        <taxon>Chitinophaga</taxon>
    </lineage>
</organism>
<evidence type="ECO:0000259" key="3">
    <source>
        <dbReference type="Pfam" id="PF13505"/>
    </source>
</evidence>
<gene>
    <name evidence="4" type="ORF">OL497_12535</name>
</gene>
<accession>A0ABT3IL79</accession>
<keyword evidence="5" id="KW-1185">Reference proteome</keyword>
<dbReference type="EMBL" id="JAPDNS010000001">
    <property type="protein sequence ID" value="MCW3484730.1"/>
    <property type="molecule type" value="Genomic_DNA"/>
</dbReference>